<feature type="transmembrane region" description="Helical" evidence="9">
    <location>
        <begin position="153"/>
        <end position="176"/>
    </location>
</feature>
<dbReference type="InterPro" id="IPR036259">
    <property type="entry name" value="MFS_trans_sf"/>
</dbReference>
<dbReference type="InterPro" id="IPR050360">
    <property type="entry name" value="MFS_Sugar_Transporters"/>
</dbReference>
<keyword evidence="5 9" id="KW-1133">Transmembrane helix</keyword>
<gene>
    <name evidence="11" type="ORF">BP5796_12980</name>
</gene>
<evidence type="ECO:0000256" key="4">
    <source>
        <dbReference type="ARBA" id="ARBA00022692"/>
    </source>
</evidence>
<reference evidence="11 12" key="1">
    <citation type="journal article" date="2018" name="IMA Fungus">
        <title>IMA Genome-F 9: Draft genome sequence of Annulohypoxylon stygium, Aspergillus mulundensis, Berkeleyomyces basicola (syn. Thielaviopsis basicola), Ceratocystis smalleyi, two Cercospora beticola strains, Coleophoma cylindrospora, Fusarium fracticaudum, Phialophora cf. hyalina, and Morchella septimelata.</title>
        <authorList>
            <person name="Wingfield B.D."/>
            <person name="Bills G.F."/>
            <person name="Dong Y."/>
            <person name="Huang W."/>
            <person name="Nel W.J."/>
            <person name="Swalarsk-Parry B.S."/>
            <person name="Vaghefi N."/>
            <person name="Wilken P.M."/>
            <person name="An Z."/>
            <person name="de Beer Z.W."/>
            <person name="De Vos L."/>
            <person name="Chen L."/>
            <person name="Duong T.A."/>
            <person name="Gao Y."/>
            <person name="Hammerbacher A."/>
            <person name="Kikkert J.R."/>
            <person name="Li Y."/>
            <person name="Li H."/>
            <person name="Li K."/>
            <person name="Li Q."/>
            <person name="Liu X."/>
            <person name="Ma X."/>
            <person name="Naidoo K."/>
            <person name="Pethybridge S.J."/>
            <person name="Sun J."/>
            <person name="Steenkamp E.T."/>
            <person name="van der Nest M.A."/>
            <person name="van Wyk S."/>
            <person name="Wingfield M.J."/>
            <person name="Xiong C."/>
            <person name="Yue Q."/>
            <person name="Zhang X."/>
        </authorList>
    </citation>
    <scope>NUCLEOTIDE SEQUENCE [LARGE SCALE GENOMIC DNA]</scope>
    <source>
        <strain evidence="11 12">BP5796</strain>
    </source>
</reference>
<sequence>MDKTTPTVEIQASRDKHDNQSLFIANAERANAREHEMTLMQAFKIYRKAIFWSALMSTALVMEGFDGKIMGSLYAQPAFQKAYGKPHGSGSYQIPASWQAGLNQGSGIGGIFGLCSAGFISDRFGFRKTVIAGLIMVIGCIFIQFFAKSLVVLLIGQILLGFPLGMFQAVTTVYAVEVTPTCLRAHMTTYVNACWVFGQLIEAGVLRGVLNMSAPWAYRLPFATQWIWPIPLILGIYFAPESPWWLVRQNRPEEAKAALRRLTTRENESDLDLDQTISLITLTIEHEREVENSTTYLACFKGLNLRRTIIVIGCYAAQLLDGNAIRANSTYFFEQAGLATAMSFNMTIVNYALALLGQIVAWFILSRVGRRKVYIWGLSWIMILFIIIGGLGVPLHHKSDSSLSWAVGAVLVISTFVHNCSIGPVAFSLVSELPSSLLRSKTVAIARLSYNILGIPIGIIVPYMISPASWGWGAMAGFFWAGSCLLMLTFTFFYIPEPKNRTLTELDILFEKKISARKFATTQVAFEEILDRKSDV</sequence>
<dbReference type="GO" id="GO:0016020">
    <property type="term" value="C:membrane"/>
    <property type="evidence" value="ECO:0007669"/>
    <property type="project" value="UniProtKB-SubCell"/>
</dbReference>
<keyword evidence="3 8" id="KW-0813">Transport</keyword>
<feature type="transmembrane region" description="Helical" evidence="9">
    <location>
        <begin position="348"/>
        <end position="366"/>
    </location>
</feature>
<name>A0A3D8Q525_9HELO</name>
<dbReference type="InterPro" id="IPR005829">
    <property type="entry name" value="Sugar_transporter_CS"/>
</dbReference>
<dbReference type="Pfam" id="PF00083">
    <property type="entry name" value="Sugar_tr"/>
    <property type="match status" value="1"/>
</dbReference>
<evidence type="ECO:0000256" key="8">
    <source>
        <dbReference type="RuleBase" id="RU003346"/>
    </source>
</evidence>
<comment type="caution">
    <text evidence="11">The sequence shown here is derived from an EMBL/GenBank/DDBJ whole genome shotgun (WGS) entry which is preliminary data.</text>
</comment>
<dbReference type="PROSITE" id="PS00217">
    <property type="entry name" value="SUGAR_TRANSPORT_2"/>
    <property type="match status" value="1"/>
</dbReference>
<dbReference type="GO" id="GO:0005351">
    <property type="term" value="F:carbohydrate:proton symporter activity"/>
    <property type="evidence" value="ECO:0007669"/>
    <property type="project" value="TreeGrafter"/>
</dbReference>
<dbReference type="InterPro" id="IPR005828">
    <property type="entry name" value="MFS_sugar_transport-like"/>
</dbReference>
<evidence type="ECO:0000256" key="2">
    <source>
        <dbReference type="ARBA" id="ARBA00010992"/>
    </source>
</evidence>
<keyword evidence="4 9" id="KW-0812">Transmembrane</keyword>
<dbReference type="NCBIfam" id="TIGR00879">
    <property type="entry name" value="SP"/>
    <property type="match status" value="1"/>
</dbReference>
<proteinExistence type="inferred from homology"/>
<dbReference type="GO" id="GO:0000023">
    <property type="term" value="P:maltose metabolic process"/>
    <property type="evidence" value="ECO:0007669"/>
    <property type="project" value="UniProtKB-KW"/>
</dbReference>
<feature type="transmembrane region" description="Helical" evidence="9">
    <location>
        <begin position="405"/>
        <end position="427"/>
    </location>
</feature>
<keyword evidence="12" id="KW-1185">Reference proteome</keyword>
<feature type="transmembrane region" description="Helical" evidence="9">
    <location>
        <begin position="129"/>
        <end position="147"/>
    </location>
</feature>
<keyword evidence="7" id="KW-0462">Maltose metabolism</keyword>
<dbReference type="SUPFAM" id="SSF103473">
    <property type="entry name" value="MFS general substrate transporter"/>
    <property type="match status" value="1"/>
</dbReference>
<dbReference type="InterPro" id="IPR003663">
    <property type="entry name" value="Sugar/inositol_transpt"/>
</dbReference>
<dbReference type="FunFam" id="1.20.1250.20:FF:000078">
    <property type="entry name" value="MFS maltose transporter, putative"/>
    <property type="match status" value="1"/>
</dbReference>
<feature type="domain" description="Major facilitator superfamily (MFS) profile" evidence="10">
    <location>
        <begin position="52"/>
        <end position="499"/>
    </location>
</feature>
<evidence type="ECO:0000256" key="6">
    <source>
        <dbReference type="ARBA" id="ARBA00023136"/>
    </source>
</evidence>
<feature type="transmembrane region" description="Helical" evidence="9">
    <location>
        <begin position="216"/>
        <end position="239"/>
    </location>
</feature>
<feature type="transmembrane region" description="Helical" evidence="9">
    <location>
        <begin position="373"/>
        <end position="393"/>
    </location>
</feature>
<evidence type="ECO:0000256" key="7">
    <source>
        <dbReference type="ARBA" id="ARBA00026248"/>
    </source>
</evidence>
<dbReference type="PROSITE" id="PS50850">
    <property type="entry name" value="MFS"/>
    <property type="match status" value="1"/>
</dbReference>
<dbReference type="InterPro" id="IPR020846">
    <property type="entry name" value="MFS_dom"/>
</dbReference>
<accession>A0A3D8Q525</accession>
<evidence type="ECO:0000256" key="1">
    <source>
        <dbReference type="ARBA" id="ARBA00004141"/>
    </source>
</evidence>
<dbReference type="PANTHER" id="PTHR48022:SF5">
    <property type="entry name" value="ALPHA-GLUCOSIDES PERMEASE MPH2-RELATED"/>
    <property type="match status" value="1"/>
</dbReference>
<comment type="subcellular location">
    <subcellularLocation>
        <location evidence="1">Membrane</location>
        <topology evidence="1">Multi-pass membrane protein</topology>
    </subcellularLocation>
</comment>
<organism evidence="11 12">
    <name type="scientific">Coleophoma crateriformis</name>
    <dbReference type="NCBI Taxonomy" id="565419"/>
    <lineage>
        <taxon>Eukaryota</taxon>
        <taxon>Fungi</taxon>
        <taxon>Dikarya</taxon>
        <taxon>Ascomycota</taxon>
        <taxon>Pezizomycotina</taxon>
        <taxon>Leotiomycetes</taxon>
        <taxon>Helotiales</taxon>
        <taxon>Dermateaceae</taxon>
        <taxon>Coleophoma</taxon>
    </lineage>
</organism>
<comment type="similarity">
    <text evidence="2 8">Belongs to the major facilitator superfamily. Sugar transporter (TC 2.A.1.1) family.</text>
</comment>
<feature type="transmembrane region" description="Helical" evidence="9">
    <location>
        <begin position="471"/>
        <end position="495"/>
    </location>
</feature>
<dbReference type="PANTHER" id="PTHR48022">
    <property type="entry name" value="PLASTIDIC GLUCOSE TRANSPORTER 4"/>
    <property type="match status" value="1"/>
</dbReference>
<dbReference type="Proteomes" id="UP000256328">
    <property type="component" value="Unassembled WGS sequence"/>
</dbReference>
<evidence type="ECO:0000256" key="5">
    <source>
        <dbReference type="ARBA" id="ARBA00022989"/>
    </source>
</evidence>
<keyword evidence="6 9" id="KW-0472">Membrane</keyword>
<dbReference type="AlphaFoldDB" id="A0A3D8Q525"/>
<dbReference type="OrthoDB" id="6612291at2759"/>
<dbReference type="Gene3D" id="1.20.1250.20">
    <property type="entry name" value="MFS general substrate transporter like domains"/>
    <property type="match status" value="1"/>
</dbReference>
<evidence type="ECO:0000313" key="12">
    <source>
        <dbReference type="Proteomes" id="UP000256328"/>
    </source>
</evidence>
<feature type="transmembrane region" description="Helical" evidence="9">
    <location>
        <begin position="448"/>
        <end position="465"/>
    </location>
</feature>
<evidence type="ECO:0000313" key="11">
    <source>
        <dbReference type="EMBL" id="RDW56913.1"/>
    </source>
</evidence>
<evidence type="ECO:0000259" key="10">
    <source>
        <dbReference type="PROSITE" id="PS50850"/>
    </source>
</evidence>
<evidence type="ECO:0000256" key="3">
    <source>
        <dbReference type="ARBA" id="ARBA00022448"/>
    </source>
</evidence>
<dbReference type="EMBL" id="PDLN01000024">
    <property type="protein sequence ID" value="RDW56913.1"/>
    <property type="molecule type" value="Genomic_DNA"/>
</dbReference>
<evidence type="ECO:0000256" key="9">
    <source>
        <dbReference type="SAM" id="Phobius"/>
    </source>
</evidence>
<protein>
    <recommendedName>
        <fullName evidence="10">Major facilitator superfamily (MFS) profile domain-containing protein</fullName>
    </recommendedName>
</protein>